<organism evidence="1 2">
    <name type="scientific">Candidatus Avipropionibacterium avicola</name>
    <dbReference type="NCBI Taxonomy" id="2840701"/>
    <lineage>
        <taxon>Bacteria</taxon>
        <taxon>Bacillati</taxon>
        <taxon>Actinomycetota</taxon>
        <taxon>Actinomycetes</taxon>
        <taxon>Propionibacteriales</taxon>
        <taxon>Propionibacteriaceae</taxon>
        <taxon>Propionibacteriaceae incertae sedis</taxon>
        <taxon>Candidatus Avipropionibacterium</taxon>
    </lineage>
</organism>
<accession>A0A9D1GYD0</accession>
<reference evidence="1" key="2">
    <citation type="journal article" date="2021" name="PeerJ">
        <title>Extensive microbial diversity within the chicken gut microbiome revealed by metagenomics and culture.</title>
        <authorList>
            <person name="Gilroy R."/>
            <person name="Ravi A."/>
            <person name="Getino M."/>
            <person name="Pursley I."/>
            <person name="Horton D.L."/>
            <person name="Alikhan N.F."/>
            <person name="Baker D."/>
            <person name="Gharbi K."/>
            <person name="Hall N."/>
            <person name="Watson M."/>
            <person name="Adriaenssens E.M."/>
            <person name="Foster-Nyarko E."/>
            <person name="Jarju S."/>
            <person name="Secka A."/>
            <person name="Antonio M."/>
            <person name="Oren A."/>
            <person name="Chaudhuri R.R."/>
            <person name="La Ragione R."/>
            <person name="Hildebrand F."/>
            <person name="Pallen M.J."/>
        </authorList>
    </citation>
    <scope>NUCLEOTIDE SEQUENCE</scope>
    <source>
        <strain evidence="1">ChiGjej1B1-24693</strain>
    </source>
</reference>
<evidence type="ECO:0000313" key="2">
    <source>
        <dbReference type="Proteomes" id="UP000886842"/>
    </source>
</evidence>
<dbReference type="Proteomes" id="UP000886842">
    <property type="component" value="Unassembled WGS sequence"/>
</dbReference>
<reference evidence="1" key="1">
    <citation type="submission" date="2020-10" db="EMBL/GenBank/DDBJ databases">
        <authorList>
            <person name="Gilroy R."/>
        </authorList>
    </citation>
    <scope>NUCLEOTIDE SEQUENCE</scope>
    <source>
        <strain evidence="1">ChiGjej1B1-24693</strain>
    </source>
</reference>
<name>A0A9D1GYD0_9ACTN</name>
<dbReference type="EMBL" id="DVLP01000174">
    <property type="protein sequence ID" value="HIT75065.1"/>
    <property type="molecule type" value="Genomic_DNA"/>
</dbReference>
<proteinExistence type="predicted"/>
<sequence length="277" mass="30306">TGALPAVLAVLAAVVILGYNLTSDQHREIIRELHARRSEGAVSSSYGVETSRVRTEELGDDRDLLLRPRGRGVLPVVTLFEREGAGLSEIAPAVAKRLGVAYIPQKFSSDQVADADVQVLASDSAFQRWLRTVSYTGTQYSDLAQALATAEDHSVATQNSAELLKYAEDGAVIAGRNGAVVLGRAVGSLHVRLTAPLDRRVNRVMAKTGLTAPEVAARIAFEDSMRTEMSRSLYRWNPHDDEYYDLVINTATVTYDQVVDMIVHFYRSKYPDAVSPD</sequence>
<dbReference type="Gene3D" id="3.40.50.300">
    <property type="entry name" value="P-loop containing nucleotide triphosphate hydrolases"/>
    <property type="match status" value="1"/>
</dbReference>
<keyword evidence="1" id="KW-0418">Kinase</keyword>
<dbReference type="AlphaFoldDB" id="A0A9D1GYD0"/>
<gene>
    <name evidence="1" type="ORF">IAA98_05720</name>
</gene>
<dbReference type="GO" id="GO:0016301">
    <property type="term" value="F:kinase activity"/>
    <property type="evidence" value="ECO:0007669"/>
    <property type="project" value="UniProtKB-KW"/>
</dbReference>
<comment type="caution">
    <text evidence="1">The sequence shown here is derived from an EMBL/GenBank/DDBJ whole genome shotgun (WGS) entry which is preliminary data.</text>
</comment>
<dbReference type="SUPFAM" id="SSF52540">
    <property type="entry name" value="P-loop containing nucleoside triphosphate hydrolases"/>
    <property type="match status" value="1"/>
</dbReference>
<keyword evidence="1" id="KW-0808">Transferase</keyword>
<dbReference type="InterPro" id="IPR027417">
    <property type="entry name" value="P-loop_NTPase"/>
</dbReference>
<feature type="non-terminal residue" evidence="1">
    <location>
        <position position="1"/>
    </location>
</feature>
<dbReference type="Pfam" id="PF13189">
    <property type="entry name" value="Cytidylate_kin2"/>
    <property type="match status" value="1"/>
</dbReference>
<evidence type="ECO:0000313" key="1">
    <source>
        <dbReference type="EMBL" id="HIT75065.1"/>
    </source>
</evidence>
<protein>
    <submittedName>
        <fullName evidence="1">Cytidylate kinase-like family protein</fullName>
    </submittedName>
</protein>